<dbReference type="Proteomes" id="UP000317344">
    <property type="component" value="Chromosome"/>
</dbReference>
<dbReference type="InterPro" id="IPR050482">
    <property type="entry name" value="Sensor_HK_TwoCompSys"/>
</dbReference>
<feature type="transmembrane region" description="Helical" evidence="10">
    <location>
        <begin position="110"/>
        <end position="127"/>
    </location>
</feature>
<dbReference type="KEGG" id="toy:FO059_10990"/>
<dbReference type="CDD" id="cd16917">
    <property type="entry name" value="HATPase_UhpB-NarQ-NarX-like"/>
    <property type="match status" value="1"/>
</dbReference>
<feature type="compositionally biased region" description="Basic and acidic residues" evidence="9">
    <location>
        <begin position="48"/>
        <end position="63"/>
    </location>
</feature>
<dbReference type="Pfam" id="PF02518">
    <property type="entry name" value="HATPase_c"/>
    <property type="match status" value="1"/>
</dbReference>
<dbReference type="AlphaFoldDB" id="A0A516X3V4"/>
<accession>A0A516X3V4</accession>
<reference evidence="13 14" key="2">
    <citation type="submission" date="2019-07" db="EMBL/GenBank/DDBJ databases">
        <authorList>
            <person name="Huang Y."/>
        </authorList>
    </citation>
    <scope>NUCLEOTIDE SEQUENCE [LARGE SCALE GENOMIC DNA]</scope>
    <source>
        <strain evidence="13 14">HY188</strain>
    </source>
</reference>
<protein>
    <recommendedName>
        <fullName evidence="2">histidine kinase</fullName>
        <ecNumber evidence="2">2.7.13.3</ecNumber>
    </recommendedName>
</protein>
<dbReference type="Pfam" id="PF07730">
    <property type="entry name" value="HisKA_3"/>
    <property type="match status" value="1"/>
</dbReference>
<dbReference type="OrthoDB" id="227596at2"/>
<dbReference type="InterPro" id="IPR003594">
    <property type="entry name" value="HATPase_dom"/>
</dbReference>
<evidence type="ECO:0000256" key="3">
    <source>
        <dbReference type="ARBA" id="ARBA00022553"/>
    </source>
</evidence>
<feature type="transmembrane region" description="Helical" evidence="10">
    <location>
        <begin position="208"/>
        <end position="226"/>
    </location>
</feature>
<keyword evidence="10" id="KW-1133">Transmembrane helix</keyword>
<feature type="transmembrane region" description="Helical" evidence="10">
    <location>
        <begin position="185"/>
        <end position="202"/>
    </location>
</feature>
<dbReference type="InterPro" id="IPR036259">
    <property type="entry name" value="MFS_trans_sf"/>
</dbReference>
<evidence type="ECO:0000313" key="13">
    <source>
        <dbReference type="EMBL" id="QDQ97748.1"/>
    </source>
</evidence>
<dbReference type="SUPFAM" id="SSF103473">
    <property type="entry name" value="MFS general substrate transporter"/>
    <property type="match status" value="1"/>
</dbReference>
<feature type="region of interest" description="Disordered" evidence="9">
    <location>
        <begin position="13"/>
        <end position="67"/>
    </location>
</feature>
<dbReference type="InterPro" id="IPR036890">
    <property type="entry name" value="HATPase_C_sf"/>
</dbReference>
<feature type="domain" description="Histidine kinase/HSP90-like ATPase" evidence="11">
    <location>
        <begin position="364"/>
        <end position="469"/>
    </location>
</feature>
<proteinExistence type="predicted"/>
<evidence type="ECO:0000256" key="8">
    <source>
        <dbReference type="ARBA" id="ARBA00023012"/>
    </source>
</evidence>
<keyword evidence="8" id="KW-0902">Two-component regulatory system</keyword>
<evidence type="ECO:0000256" key="5">
    <source>
        <dbReference type="ARBA" id="ARBA00022741"/>
    </source>
</evidence>
<evidence type="ECO:0000313" key="14">
    <source>
        <dbReference type="Proteomes" id="UP000317344"/>
    </source>
</evidence>
<dbReference type="EMBL" id="CP041765">
    <property type="protein sequence ID" value="QDQ97748.1"/>
    <property type="molecule type" value="Genomic_DNA"/>
</dbReference>
<sequence length="476" mass="50836">MCGPAAQFRLVPVRIRRRARGRDHGGADRGRRRPRPRLPRRRPSADGPSRKELRARKREEKRAGSKARKGLRHVRALFAGRGEITLIVLVTGILYAIAWPTLQLTHQVPAPLQPLIAGLAAFPFVLVRANPVLGWSISIAAAIVIPVAFNAAPGAPGGPPWQVVHILVLLALYIAVCLTEVRAQVAAVWVGTTIVFALFAPGSDWFGWVVGLTAILVFTVLLRRLWLSRRQLERQEQLSRTERSRRAVLEERARIARDLHDVVAHHMSLVVVQAQTAQYRIGGLGPETTAEFDSIAGTAREALDEVRAMLGVLRSDEHTAERAPQPGVDRIGELIEGSRRAGIDARYEATGDASRIRTAAGVVLYRIVQESLSNATRHAPGARVQVSLCASEQEVTVRIANGPPSGASGGGLPGRSVVDGDGDDGTGGNGIGGNGIRGMRERAAAVGGTLTAEAGSDGGFVVRAVLPVAEPAHQGG</sequence>
<dbReference type="Gene3D" id="3.30.565.10">
    <property type="entry name" value="Histidine kinase-like ATPase, C-terminal domain"/>
    <property type="match status" value="1"/>
</dbReference>
<keyword evidence="10" id="KW-0472">Membrane</keyword>
<feature type="transmembrane region" description="Helical" evidence="10">
    <location>
        <begin position="76"/>
        <end position="98"/>
    </location>
</feature>
<keyword evidence="3" id="KW-0597">Phosphoprotein</keyword>
<dbReference type="PANTHER" id="PTHR24421:SF10">
    <property type="entry name" value="NITRATE_NITRITE SENSOR PROTEIN NARQ"/>
    <property type="match status" value="1"/>
</dbReference>
<dbReference type="GO" id="GO:0000155">
    <property type="term" value="F:phosphorelay sensor kinase activity"/>
    <property type="evidence" value="ECO:0007669"/>
    <property type="project" value="InterPro"/>
</dbReference>
<evidence type="ECO:0000259" key="12">
    <source>
        <dbReference type="Pfam" id="PF07730"/>
    </source>
</evidence>
<feature type="transmembrane region" description="Helical" evidence="10">
    <location>
        <begin position="161"/>
        <end position="178"/>
    </location>
</feature>
<keyword evidence="14" id="KW-1185">Reference proteome</keyword>
<keyword evidence="4" id="KW-0808">Transferase</keyword>
<dbReference type="SUPFAM" id="SSF55874">
    <property type="entry name" value="ATPase domain of HSP90 chaperone/DNA topoisomerase II/histidine kinase"/>
    <property type="match status" value="1"/>
</dbReference>
<evidence type="ECO:0000259" key="11">
    <source>
        <dbReference type="Pfam" id="PF02518"/>
    </source>
</evidence>
<gene>
    <name evidence="13" type="ORF">FO059_10990</name>
</gene>
<dbReference type="GO" id="GO:0016020">
    <property type="term" value="C:membrane"/>
    <property type="evidence" value="ECO:0007669"/>
    <property type="project" value="InterPro"/>
</dbReference>
<comment type="catalytic activity">
    <reaction evidence="1">
        <text>ATP + protein L-histidine = ADP + protein N-phospho-L-histidine.</text>
        <dbReference type="EC" id="2.7.13.3"/>
    </reaction>
</comment>
<keyword evidence="10" id="KW-0812">Transmembrane</keyword>
<keyword evidence="7" id="KW-0067">ATP-binding</keyword>
<evidence type="ECO:0000256" key="4">
    <source>
        <dbReference type="ARBA" id="ARBA00022679"/>
    </source>
</evidence>
<name>A0A516X3V4_9ACTN</name>
<keyword evidence="5" id="KW-0547">Nucleotide-binding</keyword>
<dbReference type="PANTHER" id="PTHR24421">
    <property type="entry name" value="NITRATE/NITRITE SENSOR PROTEIN NARX-RELATED"/>
    <property type="match status" value="1"/>
</dbReference>
<dbReference type="InterPro" id="IPR011712">
    <property type="entry name" value="Sig_transdc_His_kin_sub3_dim/P"/>
</dbReference>
<dbReference type="GO" id="GO:0005524">
    <property type="term" value="F:ATP binding"/>
    <property type="evidence" value="ECO:0007669"/>
    <property type="project" value="UniProtKB-KW"/>
</dbReference>
<evidence type="ECO:0000256" key="6">
    <source>
        <dbReference type="ARBA" id="ARBA00022777"/>
    </source>
</evidence>
<organism evidence="13 14">
    <name type="scientific">Tomitella fengzijianii</name>
    <dbReference type="NCBI Taxonomy" id="2597660"/>
    <lineage>
        <taxon>Bacteria</taxon>
        <taxon>Bacillati</taxon>
        <taxon>Actinomycetota</taxon>
        <taxon>Actinomycetes</taxon>
        <taxon>Mycobacteriales</taxon>
        <taxon>Tomitella</taxon>
    </lineage>
</organism>
<evidence type="ECO:0000256" key="10">
    <source>
        <dbReference type="SAM" id="Phobius"/>
    </source>
</evidence>
<feature type="compositionally biased region" description="Basic residues" evidence="9">
    <location>
        <begin position="30"/>
        <end position="42"/>
    </location>
</feature>
<evidence type="ECO:0000256" key="7">
    <source>
        <dbReference type="ARBA" id="ARBA00022840"/>
    </source>
</evidence>
<evidence type="ECO:0000256" key="9">
    <source>
        <dbReference type="SAM" id="MobiDB-lite"/>
    </source>
</evidence>
<reference evidence="13 14" key="1">
    <citation type="submission" date="2019-07" db="EMBL/GenBank/DDBJ databases">
        <title>Tomitella cavernea sp. nov., an actinomycete isolated from soil.</title>
        <authorList>
            <person name="Cheng J."/>
        </authorList>
    </citation>
    <scope>NUCLEOTIDE SEQUENCE [LARGE SCALE GENOMIC DNA]</scope>
    <source>
        <strain evidence="13 14">HY188</strain>
    </source>
</reference>
<evidence type="ECO:0000256" key="1">
    <source>
        <dbReference type="ARBA" id="ARBA00000085"/>
    </source>
</evidence>
<dbReference type="Gene3D" id="1.20.5.1930">
    <property type="match status" value="1"/>
</dbReference>
<dbReference type="EC" id="2.7.13.3" evidence="2"/>
<feature type="domain" description="Signal transduction histidine kinase subgroup 3 dimerisation and phosphoacceptor" evidence="12">
    <location>
        <begin position="251"/>
        <end position="317"/>
    </location>
</feature>
<evidence type="ECO:0000256" key="2">
    <source>
        <dbReference type="ARBA" id="ARBA00012438"/>
    </source>
</evidence>
<dbReference type="GO" id="GO:0046983">
    <property type="term" value="F:protein dimerization activity"/>
    <property type="evidence" value="ECO:0007669"/>
    <property type="project" value="InterPro"/>
</dbReference>
<feature type="transmembrane region" description="Helical" evidence="10">
    <location>
        <begin position="132"/>
        <end position="149"/>
    </location>
</feature>
<keyword evidence="6 13" id="KW-0418">Kinase</keyword>